<feature type="transmembrane region" description="Helical" evidence="12">
    <location>
        <begin position="481"/>
        <end position="507"/>
    </location>
</feature>
<keyword evidence="8 12" id="KW-0472">Membrane</keyword>
<dbReference type="GO" id="GO:0015280">
    <property type="term" value="F:ligand-gated sodium channel activity"/>
    <property type="evidence" value="ECO:0007669"/>
    <property type="project" value="TreeGrafter"/>
</dbReference>
<keyword evidence="14" id="KW-1185">Reference proteome</keyword>
<accession>A0A7I8VL22</accession>
<keyword evidence="5 12" id="KW-1133">Transmembrane helix</keyword>
<evidence type="ECO:0000256" key="3">
    <source>
        <dbReference type="ARBA" id="ARBA00022461"/>
    </source>
</evidence>
<name>A0A7I8VL22_9ANNE</name>
<dbReference type="Gene3D" id="2.60.470.10">
    <property type="entry name" value="Acid-sensing ion channels like domains"/>
    <property type="match status" value="1"/>
</dbReference>
<comment type="similarity">
    <text evidence="11">Belongs to the amiloride-sensitive sodium channel (TC 1.A.6) family.</text>
</comment>
<evidence type="ECO:0000313" key="13">
    <source>
        <dbReference type="EMBL" id="CAD5116148.1"/>
    </source>
</evidence>
<dbReference type="PANTHER" id="PTHR11690">
    <property type="entry name" value="AMILORIDE-SENSITIVE SODIUM CHANNEL-RELATED"/>
    <property type="match status" value="1"/>
</dbReference>
<keyword evidence="6" id="KW-0915">Sodium</keyword>
<protein>
    <submittedName>
        <fullName evidence="13">Uncharacterized protein</fullName>
    </submittedName>
</protein>
<evidence type="ECO:0000256" key="12">
    <source>
        <dbReference type="SAM" id="Phobius"/>
    </source>
</evidence>
<comment type="subcellular location">
    <subcellularLocation>
        <location evidence="1">Membrane</location>
        <topology evidence="1">Multi-pass membrane protein</topology>
    </subcellularLocation>
</comment>
<dbReference type="GO" id="GO:0005886">
    <property type="term" value="C:plasma membrane"/>
    <property type="evidence" value="ECO:0007669"/>
    <property type="project" value="TreeGrafter"/>
</dbReference>
<keyword evidence="9 11" id="KW-0739">Sodium transport</keyword>
<keyword evidence="4 11" id="KW-0812">Transmembrane</keyword>
<dbReference type="AlphaFoldDB" id="A0A7I8VL22"/>
<evidence type="ECO:0000256" key="11">
    <source>
        <dbReference type="RuleBase" id="RU000679"/>
    </source>
</evidence>
<dbReference type="PANTHER" id="PTHR11690:SF248">
    <property type="entry name" value="PICKPOCKET 17, ISOFORM A"/>
    <property type="match status" value="1"/>
</dbReference>
<keyword evidence="2 11" id="KW-0813">Transport</keyword>
<reference evidence="13 14" key="1">
    <citation type="submission" date="2020-08" db="EMBL/GenBank/DDBJ databases">
        <authorList>
            <person name="Hejnol A."/>
        </authorList>
    </citation>
    <scope>NUCLEOTIDE SEQUENCE [LARGE SCALE GENOMIC DNA]</scope>
</reference>
<evidence type="ECO:0000256" key="9">
    <source>
        <dbReference type="ARBA" id="ARBA00023201"/>
    </source>
</evidence>
<evidence type="ECO:0000313" key="14">
    <source>
        <dbReference type="Proteomes" id="UP000549394"/>
    </source>
</evidence>
<dbReference type="PRINTS" id="PR01078">
    <property type="entry name" value="AMINACHANNEL"/>
</dbReference>
<proteinExistence type="inferred from homology"/>
<evidence type="ECO:0000256" key="7">
    <source>
        <dbReference type="ARBA" id="ARBA00023065"/>
    </source>
</evidence>
<evidence type="ECO:0000256" key="2">
    <source>
        <dbReference type="ARBA" id="ARBA00022448"/>
    </source>
</evidence>
<keyword evidence="3 11" id="KW-0894">Sodium channel</keyword>
<dbReference type="InterPro" id="IPR001873">
    <property type="entry name" value="ENaC"/>
</dbReference>
<evidence type="ECO:0000256" key="5">
    <source>
        <dbReference type="ARBA" id="ARBA00022989"/>
    </source>
</evidence>
<evidence type="ECO:0000256" key="10">
    <source>
        <dbReference type="ARBA" id="ARBA00023303"/>
    </source>
</evidence>
<sequence length="578" mass="67551">MDDLAPNAEPGSILDRPIRFYNLSDLLTYYSGKVSAHGWWSLKVSRGKCRTWYWIVLICICIVLLITLCSSTLLEFLMFPVTTSVLIRKEVKLSFPAITICNMNAILSDEQAEGRKAGYSAIKQELAEKLGNENDYIKSINLQRYLGSKEEEIRRTLGHKLKNMLVYCSYFGTPCSSKDFMLVLSTSYGNCYTFNAFGNRTASTFGVTESLFLVLDTQVNEYNNIYQTSTGFRIAIHNNSAFPFPEADGFNISPGMLTYVGVHRKLFKHIRYPYSDCKILTKDEMRDRDAYVGVLPHVTYSELSCIKTCNQIELFKHCYCFDPALPRYRNKSHAFNQLKEELGKDRFDNPKETIYCQPERDKKVKQCMDWFQELFIARKTAENSKVEDRLCPKCIPVCSQVKYETRLSFGAYRNLEHFRNTNNKKLKNFYDTRKNNEERLSYLIKNLAAINIYYENLEQTINEDAVKITTFNFIADLGGHMGLWMGASIITLFEFIEFLFEIIYNYIICQQFLGKRKSEYDNSTRRKIIRRNSMRKILQEEEDKELDLLFIQHILNKANLPNTYEKLYHQRFFEEETS</sequence>
<dbReference type="Gene3D" id="1.10.287.770">
    <property type="entry name" value="YojJ-like"/>
    <property type="match status" value="1"/>
</dbReference>
<keyword evidence="10 11" id="KW-0407">Ion channel</keyword>
<gene>
    <name evidence="13" type="ORF">DGYR_LOCUS4796</name>
</gene>
<evidence type="ECO:0000256" key="4">
    <source>
        <dbReference type="ARBA" id="ARBA00022692"/>
    </source>
</evidence>
<evidence type="ECO:0000256" key="6">
    <source>
        <dbReference type="ARBA" id="ARBA00023053"/>
    </source>
</evidence>
<evidence type="ECO:0000256" key="8">
    <source>
        <dbReference type="ARBA" id="ARBA00023136"/>
    </source>
</evidence>
<dbReference type="Pfam" id="PF00858">
    <property type="entry name" value="ASC"/>
    <property type="match status" value="1"/>
</dbReference>
<dbReference type="Proteomes" id="UP000549394">
    <property type="component" value="Unassembled WGS sequence"/>
</dbReference>
<dbReference type="OrthoDB" id="10068240at2759"/>
<dbReference type="EMBL" id="CAJFCJ010000006">
    <property type="protein sequence ID" value="CAD5116148.1"/>
    <property type="molecule type" value="Genomic_DNA"/>
</dbReference>
<organism evidence="13 14">
    <name type="scientific">Dimorphilus gyrociliatus</name>
    <dbReference type="NCBI Taxonomy" id="2664684"/>
    <lineage>
        <taxon>Eukaryota</taxon>
        <taxon>Metazoa</taxon>
        <taxon>Spiralia</taxon>
        <taxon>Lophotrochozoa</taxon>
        <taxon>Annelida</taxon>
        <taxon>Polychaeta</taxon>
        <taxon>Polychaeta incertae sedis</taxon>
        <taxon>Dinophilidae</taxon>
        <taxon>Dimorphilus</taxon>
    </lineage>
</organism>
<keyword evidence="7 11" id="KW-0406">Ion transport</keyword>
<feature type="transmembrane region" description="Helical" evidence="12">
    <location>
        <begin position="52"/>
        <end position="79"/>
    </location>
</feature>
<comment type="caution">
    <text evidence="13">The sequence shown here is derived from an EMBL/GenBank/DDBJ whole genome shotgun (WGS) entry which is preliminary data.</text>
</comment>
<evidence type="ECO:0000256" key="1">
    <source>
        <dbReference type="ARBA" id="ARBA00004141"/>
    </source>
</evidence>